<evidence type="ECO:0000313" key="2">
    <source>
        <dbReference type="Proteomes" id="UP000554482"/>
    </source>
</evidence>
<dbReference type="Proteomes" id="UP000554482">
    <property type="component" value="Unassembled WGS sequence"/>
</dbReference>
<dbReference type="AlphaFoldDB" id="A0A7J6W679"/>
<accession>A0A7J6W679</accession>
<evidence type="ECO:0000313" key="1">
    <source>
        <dbReference type="EMBL" id="KAF5192052.1"/>
    </source>
</evidence>
<dbReference type="EMBL" id="JABWDY010021948">
    <property type="protein sequence ID" value="KAF5192052.1"/>
    <property type="molecule type" value="Genomic_DNA"/>
</dbReference>
<protein>
    <submittedName>
        <fullName evidence="1">Uncharacterized protein</fullName>
    </submittedName>
</protein>
<keyword evidence="2" id="KW-1185">Reference proteome</keyword>
<name>A0A7J6W679_THATH</name>
<gene>
    <name evidence="1" type="ORF">FRX31_018362</name>
</gene>
<sequence length="79" mass="9113">MISSFQRSESVTSFEWGKDIVMSVLFNPGNPDLNGPDRGLTWQMAKRRGDHEICGRSWHLCFHMKHGTMLQIDLVHGWV</sequence>
<organism evidence="1 2">
    <name type="scientific">Thalictrum thalictroides</name>
    <name type="common">Rue-anemone</name>
    <name type="synonym">Anemone thalictroides</name>
    <dbReference type="NCBI Taxonomy" id="46969"/>
    <lineage>
        <taxon>Eukaryota</taxon>
        <taxon>Viridiplantae</taxon>
        <taxon>Streptophyta</taxon>
        <taxon>Embryophyta</taxon>
        <taxon>Tracheophyta</taxon>
        <taxon>Spermatophyta</taxon>
        <taxon>Magnoliopsida</taxon>
        <taxon>Ranunculales</taxon>
        <taxon>Ranunculaceae</taxon>
        <taxon>Thalictroideae</taxon>
        <taxon>Thalictrum</taxon>
    </lineage>
</organism>
<reference evidence="1 2" key="1">
    <citation type="submission" date="2020-06" db="EMBL/GenBank/DDBJ databases">
        <title>Transcriptomic and genomic resources for Thalictrum thalictroides and T. hernandezii: Facilitating candidate gene discovery in an emerging model plant lineage.</title>
        <authorList>
            <person name="Arias T."/>
            <person name="Riano-Pachon D.M."/>
            <person name="Di Stilio V.S."/>
        </authorList>
    </citation>
    <scope>NUCLEOTIDE SEQUENCE [LARGE SCALE GENOMIC DNA]</scope>
    <source>
        <strain evidence="2">cv. WT478/WT964</strain>
        <tissue evidence="1">Leaves</tissue>
    </source>
</reference>
<comment type="caution">
    <text evidence="1">The sequence shown here is derived from an EMBL/GenBank/DDBJ whole genome shotgun (WGS) entry which is preliminary data.</text>
</comment>
<proteinExistence type="predicted"/>